<gene>
    <name evidence="1" type="ORF">Gogos_020494</name>
</gene>
<keyword evidence="2" id="KW-1185">Reference proteome</keyword>
<dbReference type="Proteomes" id="UP000593579">
    <property type="component" value="Unassembled WGS sequence"/>
</dbReference>
<evidence type="ECO:0000313" key="2">
    <source>
        <dbReference type="Proteomes" id="UP000593579"/>
    </source>
</evidence>
<comment type="caution">
    <text evidence="1">The sequence shown here is derived from an EMBL/GenBank/DDBJ whole genome shotgun (WGS) entry which is preliminary data.</text>
</comment>
<name>A0A7J9D5D3_GOSGO</name>
<protein>
    <submittedName>
        <fullName evidence="1">Uncharacterized protein</fullName>
    </submittedName>
</protein>
<proteinExistence type="predicted"/>
<dbReference type="EMBL" id="JABEZY010271590">
    <property type="protein sequence ID" value="MBA0755774.1"/>
    <property type="molecule type" value="Genomic_DNA"/>
</dbReference>
<evidence type="ECO:0000313" key="1">
    <source>
        <dbReference type="EMBL" id="MBA0755774.1"/>
    </source>
</evidence>
<reference evidence="1 2" key="1">
    <citation type="journal article" date="2019" name="Genome Biol. Evol.">
        <title>Insights into the evolution of the New World diploid cottons (Gossypium, subgenus Houzingenia) based on genome sequencing.</title>
        <authorList>
            <person name="Grover C.E."/>
            <person name="Arick M.A. 2nd"/>
            <person name="Thrash A."/>
            <person name="Conover J.L."/>
            <person name="Sanders W.S."/>
            <person name="Peterson D.G."/>
            <person name="Frelichowski J.E."/>
            <person name="Scheffler J.A."/>
            <person name="Scheffler B.E."/>
            <person name="Wendel J.F."/>
        </authorList>
    </citation>
    <scope>NUCLEOTIDE SEQUENCE [LARGE SCALE GENOMIC DNA]</scope>
    <source>
        <strain evidence="1">5</strain>
        <tissue evidence="1">Leaf</tissue>
    </source>
</reference>
<dbReference type="AlphaFoldDB" id="A0A7J9D5D3"/>
<organism evidence="1 2">
    <name type="scientific">Gossypium gossypioides</name>
    <name type="common">Mexican cotton</name>
    <name type="synonym">Selera gossypioides</name>
    <dbReference type="NCBI Taxonomy" id="34282"/>
    <lineage>
        <taxon>Eukaryota</taxon>
        <taxon>Viridiplantae</taxon>
        <taxon>Streptophyta</taxon>
        <taxon>Embryophyta</taxon>
        <taxon>Tracheophyta</taxon>
        <taxon>Spermatophyta</taxon>
        <taxon>Magnoliopsida</taxon>
        <taxon>eudicotyledons</taxon>
        <taxon>Gunneridae</taxon>
        <taxon>Pentapetalae</taxon>
        <taxon>rosids</taxon>
        <taxon>malvids</taxon>
        <taxon>Malvales</taxon>
        <taxon>Malvaceae</taxon>
        <taxon>Malvoideae</taxon>
        <taxon>Gossypium</taxon>
    </lineage>
</organism>
<accession>A0A7J9D5D3</accession>
<sequence length="31" mass="3656">MHPLKKSARFDRGTSECEEKSRRFCLDDDVV</sequence>